<dbReference type="EMBL" id="JANPWE010000006">
    <property type="protein sequence ID" value="MCR6546343.1"/>
    <property type="molecule type" value="Genomic_DNA"/>
</dbReference>
<dbReference type="SUPFAM" id="SSF52540">
    <property type="entry name" value="P-loop containing nucleoside triphosphate hydrolases"/>
    <property type="match status" value="1"/>
</dbReference>
<reference evidence="1 2" key="1">
    <citation type="submission" date="2022-08" db="EMBL/GenBank/DDBJ databases">
        <title>Proteogenomics of the novel Dehalobacterium formicoaceticum strain EZ94 highlights a key role of methyltransferases during anaerobic dichloromethane degradation.</title>
        <authorList>
            <person name="Wasmund K."/>
        </authorList>
    </citation>
    <scope>NUCLEOTIDE SEQUENCE [LARGE SCALE GENOMIC DNA]</scope>
    <source>
        <strain evidence="1 2">EZ94</strain>
    </source>
</reference>
<dbReference type="Proteomes" id="UP001524944">
    <property type="component" value="Unassembled WGS sequence"/>
</dbReference>
<sequence>MHTIAFIGSSGTGKSHHAIVIAQEYNTDMIIDDGLLIQGSRILAGTSAKQAPTKVGAIKTALFTEDDHAAEVKNKIKECQPSSILILGTSLSMTEKIAARLDLPQPGVIIHIEDVVAPESISKAKFIREKYGTHVVPAPTVEVKRRFSGNFFNPIRTLFHKNTSDHLPSASKHMWVEQTQVRPTFSSMGKFYIANNVIIDIIKHITADVTGLDRVVKSSIENSDLGIHLHIYVSLIYGYVLPDVMTRLQQITQEKIDEITSLNVLSVNIHAVKLVLPKINPDLKDSLKSLPSV</sequence>
<keyword evidence="2" id="KW-1185">Reference proteome</keyword>
<dbReference type="InterPro" id="IPR027417">
    <property type="entry name" value="P-loop_NTPase"/>
</dbReference>
<comment type="caution">
    <text evidence="1">The sequence shown here is derived from an EMBL/GenBank/DDBJ whole genome shotgun (WGS) entry which is preliminary data.</text>
</comment>
<gene>
    <name evidence="1" type="ORF">NVS47_12615</name>
</gene>
<name>A0ABT1Y634_9FIRM</name>
<accession>A0ABT1Y634</accession>
<evidence type="ECO:0000313" key="2">
    <source>
        <dbReference type="Proteomes" id="UP001524944"/>
    </source>
</evidence>
<dbReference type="RefSeq" id="WP_089611851.1">
    <property type="nucleotide sequence ID" value="NZ_CP022121.1"/>
</dbReference>
<protein>
    <submittedName>
        <fullName evidence="1">Asp23/Gls24 family envelope stress response protein</fullName>
    </submittedName>
</protein>
<evidence type="ECO:0000313" key="1">
    <source>
        <dbReference type="EMBL" id="MCR6546343.1"/>
    </source>
</evidence>
<proteinExistence type="predicted"/>
<organism evidence="1 2">
    <name type="scientific">Dehalobacterium formicoaceticum</name>
    <dbReference type="NCBI Taxonomy" id="51515"/>
    <lineage>
        <taxon>Bacteria</taxon>
        <taxon>Bacillati</taxon>
        <taxon>Bacillota</taxon>
        <taxon>Clostridia</taxon>
        <taxon>Eubacteriales</taxon>
        <taxon>Peptococcaceae</taxon>
        <taxon>Dehalobacterium</taxon>
    </lineage>
</organism>